<reference evidence="1" key="1">
    <citation type="submission" date="2013-11" db="EMBL/GenBank/DDBJ databases">
        <title>The Genome Sequence of Phytophthora parasitica IAC_01/95.</title>
        <authorList>
            <consortium name="The Broad Institute Genomics Platform"/>
            <person name="Russ C."/>
            <person name="Tyler B."/>
            <person name="Panabieres F."/>
            <person name="Shan W."/>
            <person name="Tripathy S."/>
            <person name="Grunwald N."/>
            <person name="Machado M."/>
            <person name="Johnson C.S."/>
            <person name="Arredondo F."/>
            <person name="Hong C."/>
            <person name="Coffey M."/>
            <person name="Young S.K."/>
            <person name="Zeng Q."/>
            <person name="Gargeya S."/>
            <person name="Fitzgerald M."/>
            <person name="Abouelleil A."/>
            <person name="Alvarado L."/>
            <person name="Chapman S.B."/>
            <person name="Gainer-Dewar J."/>
            <person name="Goldberg J."/>
            <person name="Griggs A."/>
            <person name="Gujja S."/>
            <person name="Hansen M."/>
            <person name="Howarth C."/>
            <person name="Imamovic A."/>
            <person name="Ireland A."/>
            <person name="Larimer J."/>
            <person name="McCowan C."/>
            <person name="Murphy C."/>
            <person name="Pearson M."/>
            <person name="Poon T.W."/>
            <person name="Priest M."/>
            <person name="Roberts A."/>
            <person name="Saif S."/>
            <person name="Shea T."/>
            <person name="Sykes S."/>
            <person name="Wortman J."/>
            <person name="Nusbaum C."/>
            <person name="Birren B."/>
        </authorList>
    </citation>
    <scope>NUCLEOTIDE SEQUENCE [LARGE SCALE GENOMIC DNA]</scope>
    <source>
        <strain evidence="1">IAC_01/95</strain>
    </source>
</reference>
<evidence type="ECO:0000313" key="1">
    <source>
        <dbReference type="EMBL" id="ETM39348.1"/>
    </source>
</evidence>
<sequence length="53" mass="5837">MAEVASSKKYAALLQPNACASDEIRSRFLDSLRSGRKSFGNHSPLVVSIDLWI</sequence>
<organism evidence="1">
    <name type="scientific">Phytophthora nicotianae</name>
    <name type="common">Potato buckeye rot agent</name>
    <name type="synonym">Phytophthora parasitica</name>
    <dbReference type="NCBI Taxonomy" id="4792"/>
    <lineage>
        <taxon>Eukaryota</taxon>
        <taxon>Sar</taxon>
        <taxon>Stramenopiles</taxon>
        <taxon>Oomycota</taxon>
        <taxon>Peronosporomycetes</taxon>
        <taxon>Peronosporales</taxon>
        <taxon>Peronosporaceae</taxon>
        <taxon>Phytophthora</taxon>
    </lineage>
</organism>
<proteinExistence type="predicted"/>
<dbReference type="Proteomes" id="UP000054532">
    <property type="component" value="Unassembled WGS sequence"/>
</dbReference>
<dbReference type="EMBL" id="KI694652">
    <property type="protein sequence ID" value="ETM39348.1"/>
    <property type="molecule type" value="Genomic_DNA"/>
</dbReference>
<name>W2MUQ1_PHYNI</name>
<accession>W2MUQ1</accession>
<gene>
    <name evidence="1" type="ORF">L914_14498</name>
</gene>
<protein>
    <submittedName>
        <fullName evidence="1">Uncharacterized protein</fullName>
    </submittedName>
</protein>
<dbReference type="AlphaFoldDB" id="W2MUQ1"/>